<accession>A0A699ZWZ1</accession>
<name>A0A699ZWZ1_HAELA</name>
<dbReference type="AlphaFoldDB" id="A0A699ZWZ1"/>
<feature type="non-terminal residue" evidence="3">
    <location>
        <position position="1"/>
    </location>
</feature>
<keyword evidence="1" id="KW-0472">Membrane</keyword>
<evidence type="ECO:0000313" key="4">
    <source>
        <dbReference type="Proteomes" id="UP000485058"/>
    </source>
</evidence>
<reference evidence="3 4" key="1">
    <citation type="submission" date="2020-02" db="EMBL/GenBank/DDBJ databases">
        <title>Draft genome sequence of Haematococcus lacustris strain NIES-144.</title>
        <authorList>
            <person name="Morimoto D."/>
            <person name="Nakagawa S."/>
            <person name="Yoshida T."/>
            <person name="Sawayama S."/>
        </authorList>
    </citation>
    <scope>NUCLEOTIDE SEQUENCE [LARGE SCALE GENOMIC DNA]</scope>
    <source>
        <strain evidence="3 4">NIES-144</strain>
    </source>
</reference>
<gene>
    <name evidence="3" type="ORF">HaLaN_25238</name>
</gene>
<evidence type="ECO:0000256" key="1">
    <source>
        <dbReference type="SAM" id="Phobius"/>
    </source>
</evidence>
<keyword evidence="1" id="KW-1133">Transmembrane helix</keyword>
<dbReference type="GO" id="GO:0003824">
    <property type="term" value="F:catalytic activity"/>
    <property type="evidence" value="ECO:0007669"/>
    <property type="project" value="UniProtKB-ARBA"/>
</dbReference>
<feature type="non-terminal residue" evidence="3">
    <location>
        <position position="448"/>
    </location>
</feature>
<dbReference type="InterPro" id="IPR006189">
    <property type="entry name" value="CHASE_dom"/>
</dbReference>
<feature type="transmembrane region" description="Helical" evidence="1">
    <location>
        <begin position="332"/>
        <end position="354"/>
    </location>
</feature>
<dbReference type="EMBL" id="BLLF01003312">
    <property type="protein sequence ID" value="GFH26991.1"/>
    <property type="molecule type" value="Genomic_DNA"/>
</dbReference>
<dbReference type="Proteomes" id="UP000485058">
    <property type="component" value="Unassembled WGS sequence"/>
</dbReference>
<feature type="transmembrane region" description="Helical" evidence="1">
    <location>
        <begin position="31"/>
        <end position="51"/>
    </location>
</feature>
<proteinExistence type="predicted"/>
<feature type="domain" description="CHASE" evidence="2">
    <location>
        <begin position="149"/>
        <end position="203"/>
    </location>
</feature>
<sequence>MSLSDALHSVLEDLWNCFRTMLKTLVAAPHVILVPCLLFATSVALGCWAIVSFEMATASNLQEQAALVTQQAGQAWQASLNATYQPVKMMAHLVAENPQWQDLEARFPSWADLALKMVPDNSVRVVQLLPFGVIKAIFPNEGANKLAQDLDTFALPSRQRPLDIAASRNLTVTGPVDLVQGYTGILIQAPIFISGVGPGELFGQSKGATNCSICAFNSTYQDKFWGDVPAVTGLLPHQNADSIMAGFVQAVTDFRFILHNLAPLEQAGYEYTLMRLGSGIINTSSPATFSGALTVAQVPFGKPPREPVSAFITSATDNVGLPNGWTNKGRQAGLLVMVVVLSLLLSVMLASLLLGRYNYKELLLTILPERLFDQVTRTRSFLDKSNHWTGHYLTARAPANIILDMMSDFLEGKQPSVKDIMCARVAAPWPSTSSLHCSGTLSVHPYKT</sequence>
<keyword evidence="4" id="KW-1185">Reference proteome</keyword>
<keyword evidence="1" id="KW-0812">Transmembrane</keyword>
<evidence type="ECO:0000313" key="3">
    <source>
        <dbReference type="EMBL" id="GFH26991.1"/>
    </source>
</evidence>
<protein>
    <recommendedName>
        <fullName evidence="2">CHASE domain-containing protein</fullName>
    </recommendedName>
</protein>
<dbReference type="SMART" id="SM01079">
    <property type="entry name" value="CHASE"/>
    <property type="match status" value="1"/>
</dbReference>
<comment type="caution">
    <text evidence="3">The sequence shown here is derived from an EMBL/GenBank/DDBJ whole genome shotgun (WGS) entry which is preliminary data.</text>
</comment>
<evidence type="ECO:0000259" key="2">
    <source>
        <dbReference type="PROSITE" id="PS50839"/>
    </source>
</evidence>
<organism evidence="3 4">
    <name type="scientific">Haematococcus lacustris</name>
    <name type="common">Green alga</name>
    <name type="synonym">Haematococcus pluvialis</name>
    <dbReference type="NCBI Taxonomy" id="44745"/>
    <lineage>
        <taxon>Eukaryota</taxon>
        <taxon>Viridiplantae</taxon>
        <taxon>Chlorophyta</taxon>
        <taxon>core chlorophytes</taxon>
        <taxon>Chlorophyceae</taxon>
        <taxon>CS clade</taxon>
        <taxon>Chlamydomonadales</taxon>
        <taxon>Haematococcaceae</taxon>
        <taxon>Haematococcus</taxon>
    </lineage>
</organism>
<dbReference type="PROSITE" id="PS50839">
    <property type="entry name" value="CHASE"/>
    <property type="match status" value="1"/>
</dbReference>